<dbReference type="Pfam" id="PF01381">
    <property type="entry name" value="HTH_3"/>
    <property type="match status" value="1"/>
</dbReference>
<comment type="caution">
    <text evidence="3">The sequence shown here is derived from an EMBL/GenBank/DDBJ whole genome shotgun (WGS) entry which is preliminary data.</text>
</comment>
<proteinExistence type="predicted"/>
<dbReference type="RefSeq" id="WP_186963868.1">
    <property type="nucleotide sequence ID" value="NZ_JACOPR010000005.1"/>
</dbReference>
<dbReference type="SMART" id="SM00530">
    <property type="entry name" value="HTH_XRE"/>
    <property type="match status" value="1"/>
</dbReference>
<evidence type="ECO:0000259" key="2">
    <source>
        <dbReference type="PROSITE" id="PS50943"/>
    </source>
</evidence>
<dbReference type="InterPro" id="IPR001387">
    <property type="entry name" value="Cro/C1-type_HTH"/>
</dbReference>
<dbReference type="Proteomes" id="UP000660021">
    <property type="component" value="Unassembled WGS sequence"/>
</dbReference>
<name>A0ABR7HUC7_9FIRM</name>
<gene>
    <name evidence="3" type="ORF">H8S34_09820</name>
</gene>
<evidence type="ECO:0000313" key="4">
    <source>
        <dbReference type="Proteomes" id="UP000660021"/>
    </source>
</evidence>
<accession>A0ABR7HUC7</accession>
<dbReference type="InterPro" id="IPR050807">
    <property type="entry name" value="TransReg_Diox_bact_type"/>
</dbReference>
<evidence type="ECO:0000313" key="3">
    <source>
        <dbReference type="EMBL" id="MBC5731125.1"/>
    </source>
</evidence>
<dbReference type="Gene3D" id="1.10.260.40">
    <property type="entry name" value="lambda repressor-like DNA-binding domains"/>
    <property type="match status" value="1"/>
</dbReference>
<sequence length="70" mass="7950">MNEGFPTRLRRLREARRMSRRTLSELCGLSKNMIAVYERGEADPSAATLCLLADHFGVSTDYLLGRSKNF</sequence>
<organism evidence="3 4">
    <name type="scientific">Pseudoflavonifractor hominis</name>
    <dbReference type="NCBI Taxonomy" id="2763059"/>
    <lineage>
        <taxon>Bacteria</taxon>
        <taxon>Bacillati</taxon>
        <taxon>Bacillota</taxon>
        <taxon>Clostridia</taxon>
        <taxon>Eubacteriales</taxon>
        <taxon>Oscillospiraceae</taxon>
        <taxon>Pseudoflavonifractor</taxon>
    </lineage>
</organism>
<keyword evidence="4" id="KW-1185">Reference proteome</keyword>
<dbReference type="EMBL" id="JACOPR010000005">
    <property type="protein sequence ID" value="MBC5731125.1"/>
    <property type="molecule type" value="Genomic_DNA"/>
</dbReference>
<dbReference type="PROSITE" id="PS50943">
    <property type="entry name" value="HTH_CROC1"/>
    <property type="match status" value="1"/>
</dbReference>
<dbReference type="PANTHER" id="PTHR46797:SF24">
    <property type="entry name" value="DNA-BINDING PHAGE PROTEIN"/>
    <property type="match status" value="1"/>
</dbReference>
<dbReference type="SUPFAM" id="SSF47413">
    <property type="entry name" value="lambda repressor-like DNA-binding domains"/>
    <property type="match status" value="1"/>
</dbReference>
<dbReference type="InterPro" id="IPR010982">
    <property type="entry name" value="Lambda_DNA-bd_dom_sf"/>
</dbReference>
<keyword evidence="1" id="KW-0238">DNA-binding</keyword>
<evidence type="ECO:0000256" key="1">
    <source>
        <dbReference type="ARBA" id="ARBA00023125"/>
    </source>
</evidence>
<dbReference type="CDD" id="cd00093">
    <property type="entry name" value="HTH_XRE"/>
    <property type="match status" value="1"/>
</dbReference>
<feature type="domain" description="HTH cro/C1-type" evidence="2">
    <location>
        <begin position="9"/>
        <end position="63"/>
    </location>
</feature>
<reference evidence="3 4" key="1">
    <citation type="submission" date="2020-08" db="EMBL/GenBank/DDBJ databases">
        <title>Genome public.</title>
        <authorList>
            <person name="Liu C."/>
            <person name="Sun Q."/>
        </authorList>
    </citation>
    <scope>NUCLEOTIDE SEQUENCE [LARGE SCALE GENOMIC DNA]</scope>
    <source>
        <strain evidence="3 4">New-38</strain>
    </source>
</reference>
<protein>
    <submittedName>
        <fullName evidence="3">Helix-turn-helix transcriptional regulator</fullName>
    </submittedName>
</protein>
<dbReference type="PANTHER" id="PTHR46797">
    <property type="entry name" value="HTH-TYPE TRANSCRIPTIONAL REGULATOR"/>
    <property type="match status" value="1"/>
</dbReference>